<evidence type="ECO:0000259" key="3">
    <source>
        <dbReference type="PROSITE" id="PS50930"/>
    </source>
</evidence>
<reference evidence="4 5" key="1">
    <citation type="submission" date="2024-06" db="EMBL/GenBank/DDBJ databases">
        <title>Genomic Encyclopedia of Type Strains, Phase IV (KMG-IV): sequencing the most valuable type-strain genomes for metagenomic binning, comparative biology and taxonomic classification.</title>
        <authorList>
            <person name="Goeker M."/>
        </authorList>
    </citation>
    <scope>NUCLEOTIDE SEQUENCE [LARGE SCALE GENOMIC DNA]</scope>
    <source>
        <strain evidence="4 5">DSM 26128</strain>
    </source>
</reference>
<keyword evidence="1" id="KW-0597">Phosphoprotein</keyword>
<dbReference type="Pfam" id="PF04397">
    <property type="entry name" value="LytTR"/>
    <property type="match status" value="1"/>
</dbReference>
<evidence type="ECO:0000313" key="4">
    <source>
        <dbReference type="EMBL" id="MET3574170.1"/>
    </source>
</evidence>
<dbReference type="EMBL" id="JBEPLW010000001">
    <property type="protein sequence ID" value="MET3574170.1"/>
    <property type="molecule type" value="Genomic_DNA"/>
</dbReference>
<dbReference type="Pfam" id="PF00072">
    <property type="entry name" value="Response_reg"/>
    <property type="match status" value="1"/>
</dbReference>
<keyword evidence="5" id="KW-1185">Reference proteome</keyword>
<dbReference type="PROSITE" id="PS50930">
    <property type="entry name" value="HTH_LYTTR"/>
    <property type="match status" value="1"/>
</dbReference>
<feature type="domain" description="Response regulatory" evidence="2">
    <location>
        <begin position="4"/>
        <end position="118"/>
    </location>
</feature>
<name>A0ABV2G7B8_9BACL</name>
<accession>A0ABV2G7B8</accession>
<dbReference type="GO" id="GO:0003677">
    <property type="term" value="F:DNA binding"/>
    <property type="evidence" value="ECO:0007669"/>
    <property type="project" value="UniProtKB-KW"/>
</dbReference>
<keyword evidence="4" id="KW-0238">DNA-binding</keyword>
<evidence type="ECO:0000259" key="2">
    <source>
        <dbReference type="PROSITE" id="PS50110"/>
    </source>
</evidence>
<dbReference type="PANTHER" id="PTHR37299:SF1">
    <property type="entry name" value="STAGE 0 SPORULATION PROTEIN A HOMOLOG"/>
    <property type="match status" value="1"/>
</dbReference>
<dbReference type="InterPro" id="IPR007492">
    <property type="entry name" value="LytTR_DNA-bd_dom"/>
</dbReference>
<sequence length="246" mass="28262">MMIRTLIVDDDPNAIRHLKQQLDLFPFIEVIGEVNGGREALVFLGRDKPDLLFLDIEMGDITGLELARHIQSAHRDLPIIFVTGHSGFALEGYEYHPVDFLIKPVDFFRLEKALRTVRERLEKQTSREVPDRKIGVKADGGIRLVNVKDIRFIEKDGRKIAIVLHTGESFHTGDSMKNIEDMFGPYGFYRAHQSFIVPLHRIESIRPDSLTRSYTIRLDDGSELPLSRNKFQELKELLEKQGITII</sequence>
<evidence type="ECO:0000313" key="5">
    <source>
        <dbReference type="Proteomes" id="UP001549099"/>
    </source>
</evidence>
<dbReference type="SUPFAM" id="SSF52172">
    <property type="entry name" value="CheY-like"/>
    <property type="match status" value="1"/>
</dbReference>
<dbReference type="InterPro" id="IPR011006">
    <property type="entry name" value="CheY-like_superfamily"/>
</dbReference>
<dbReference type="PANTHER" id="PTHR37299">
    <property type="entry name" value="TRANSCRIPTIONAL REGULATOR-RELATED"/>
    <property type="match status" value="1"/>
</dbReference>
<comment type="caution">
    <text evidence="4">The sequence shown here is derived from an EMBL/GenBank/DDBJ whole genome shotgun (WGS) entry which is preliminary data.</text>
</comment>
<organism evidence="4 5">
    <name type="scientific">Bhargavaea ullalensis</name>
    <dbReference type="NCBI Taxonomy" id="1265685"/>
    <lineage>
        <taxon>Bacteria</taxon>
        <taxon>Bacillati</taxon>
        <taxon>Bacillota</taxon>
        <taxon>Bacilli</taxon>
        <taxon>Bacillales</taxon>
        <taxon>Caryophanaceae</taxon>
        <taxon>Bhargavaea</taxon>
    </lineage>
</organism>
<dbReference type="Gene3D" id="3.40.50.2300">
    <property type="match status" value="1"/>
</dbReference>
<dbReference type="Gene3D" id="2.40.50.1020">
    <property type="entry name" value="LytTr DNA-binding domain"/>
    <property type="match status" value="1"/>
</dbReference>
<dbReference type="SMART" id="SM00448">
    <property type="entry name" value="REC"/>
    <property type="match status" value="1"/>
</dbReference>
<dbReference type="InterPro" id="IPR001789">
    <property type="entry name" value="Sig_transdc_resp-reg_receiver"/>
</dbReference>
<protein>
    <submittedName>
        <fullName evidence="4">DNA-binding LytR/AlgR family response regulator</fullName>
    </submittedName>
</protein>
<dbReference type="RefSeq" id="WP_354194132.1">
    <property type="nucleotide sequence ID" value="NZ_JBEPLW010000001.1"/>
</dbReference>
<feature type="modified residue" description="4-aspartylphosphate" evidence="1">
    <location>
        <position position="55"/>
    </location>
</feature>
<dbReference type="SMART" id="SM00850">
    <property type="entry name" value="LytTR"/>
    <property type="match status" value="1"/>
</dbReference>
<dbReference type="PROSITE" id="PS50110">
    <property type="entry name" value="RESPONSE_REGULATORY"/>
    <property type="match status" value="1"/>
</dbReference>
<proteinExistence type="predicted"/>
<feature type="domain" description="HTH LytTR-type" evidence="3">
    <location>
        <begin position="134"/>
        <end position="240"/>
    </location>
</feature>
<dbReference type="InterPro" id="IPR046947">
    <property type="entry name" value="LytR-like"/>
</dbReference>
<evidence type="ECO:0000256" key="1">
    <source>
        <dbReference type="PROSITE-ProRule" id="PRU00169"/>
    </source>
</evidence>
<dbReference type="Proteomes" id="UP001549099">
    <property type="component" value="Unassembled WGS sequence"/>
</dbReference>
<gene>
    <name evidence="4" type="ORF">ABID49_000046</name>
</gene>